<dbReference type="EMBL" id="FUZT01000012">
    <property type="protein sequence ID" value="SKC84781.1"/>
    <property type="molecule type" value="Genomic_DNA"/>
</dbReference>
<keyword evidence="4" id="KW-1185">Reference proteome</keyword>
<dbReference type="Proteomes" id="UP000190285">
    <property type="component" value="Unassembled WGS sequence"/>
</dbReference>
<keyword evidence="1" id="KW-1133">Transmembrane helix</keyword>
<organism evidence="3 4">
    <name type="scientific">Maledivibacter halophilus</name>
    <dbReference type="NCBI Taxonomy" id="36842"/>
    <lineage>
        <taxon>Bacteria</taxon>
        <taxon>Bacillati</taxon>
        <taxon>Bacillota</taxon>
        <taxon>Clostridia</taxon>
        <taxon>Peptostreptococcales</taxon>
        <taxon>Caminicellaceae</taxon>
        <taxon>Maledivibacter</taxon>
    </lineage>
</organism>
<keyword evidence="1" id="KW-0472">Membrane</keyword>
<accession>A0A1T5M962</accession>
<dbReference type="RefSeq" id="WP_079494388.1">
    <property type="nucleotide sequence ID" value="NZ_FUZT01000012.1"/>
</dbReference>
<dbReference type="AlphaFoldDB" id="A0A1T5M962"/>
<feature type="domain" description="DUF4367" evidence="2">
    <location>
        <begin position="168"/>
        <end position="283"/>
    </location>
</feature>
<protein>
    <recommendedName>
        <fullName evidence="2">DUF4367 domain-containing protein</fullName>
    </recommendedName>
</protein>
<evidence type="ECO:0000256" key="1">
    <source>
        <dbReference type="SAM" id="Phobius"/>
    </source>
</evidence>
<name>A0A1T5M962_9FIRM</name>
<keyword evidence="1" id="KW-0812">Transmembrane</keyword>
<sequence>MKDTFKDIGKSNNIKNKLDKAIDNMDMPEIEKQLDKLSADKPFPYEIEDSKIFAKKIIKQNKKGYDTMKNNYKKFTTLAASLILTITIGITAAYATGLFQEFNFFNRDTTVKVRSNQDIREDEAKRLASEASDAYNTPSATKKSSREVDIKTFSNIQEVKEALDIDIVLPSYIPEDFVIDDNIRVENLYDKNFNIYTTYTSKENKERLFGVTVMTNNLSGDMTSITVTDAVYKDTYTTPDGTKYTLLEEDGTTIAEVSINNIDYALIFSGISDDEMNKIIDSVDLNTYTK</sequence>
<reference evidence="4" key="1">
    <citation type="submission" date="2017-02" db="EMBL/GenBank/DDBJ databases">
        <authorList>
            <person name="Varghese N."/>
            <person name="Submissions S."/>
        </authorList>
    </citation>
    <scope>NUCLEOTIDE SEQUENCE [LARGE SCALE GENOMIC DNA]</scope>
    <source>
        <strain evidence="4">M1</strain>
    </source>
</reference>
<evidence type="ECO:0000313" key="4">
    <source>
        <dbReference type="Proteomes" id="UP000190285"/>
    </source>
</evidence>
<evidence type="ECO:0000259" key="2">
    <source>
        <dbReference type="Pfam" id="PF14285"/>
    </source>
</evidence>
<evidence type="ECO:0000313" key="3">
    <source>
        <dbReference type="EMBL" id="SKC84781.1"/>
    </source>
</evidence>
<proteinExistence type="predicted"/>
<gene>
    <name evidence="3" type="ORF">SAMN02194393_04214</name>
</gene>
<dbReference type="OrthoDB" id="1950379at2"/>
<feature type="transmembrane region" description="Helical" evidence="1">
    <location>
        <begin position="78"/>
        <end position="99"/>
    </location>
</feature>
<dbReference type="InterPro" id="IPR025377">
    <property type="entry name" value="DUF4367"/>
</dbReference>
<dbReference type="Pfam" id="PF14285">
    <property type="entry name" value="DUF4367"/>
    <property type="match status" value="1"/>
</dbReference>